<dbReference type="STRING" id="1858805.M5FVZ8"/>
<dbReference type="Gene3D" id="3.40.50.150">
    <property type="entry name" value="Vaccinia Virus protein VP39"/>
    <property type="match status" value="1"/>
</dbReference>
<keyword evidence="1" id="KW-0489">Methyltransferase</keyword>
<dbReference type="SUPFAM" id="SSF53335">
    <property type="entry name" value="S-adenosyl-L-methionine-dependent methyltransferases"/>
    <property type="match status" value="1"/>
</dbReference>
<evidence type="ECO:0000313" key="2">
    <source>
        <dbReference type="Proteomes" id="UP000030653"/>
    </source>
</evidence>
<dbReference type="AlphaFoldDB" id="M5FVZ8"/>
<sequence length="270" mass="30801">MTAEHGTKYLLIHDGPEAERLNRQHERLEALFDHRLLPEGLELKADDRMLDSGTGTGIWVCEVASMPTVPETVHIDGIDITSHLFPISFPPNVHFSIENILHLPESAYSKYALNLFAALRPGGWLKMEEVRARIPETLPHSQRLMKLSLEVEHVRGIDFAAVDHFDTWLKEVGFEQVQVETKPWMLGPGETWKENRELLLGAWRAIRLGTMKAGGSYESNAFDHALIVAGHSFGISEEEWERFIRDLTQELEENEARMTIFSFTARKPVH</sequence>
<keyword evidence="2" id="KW-1185">Reference proteome</keyword>
<keyword evidence="1" id="KW-0808">Transferase</keyword>
<dbReference type="GO" id="GO:0008168">
    <property type="term" value="F:methyltransferase activity"/>
    <property type="evidence" value="ECO:0007669"/>
    <property type="project" value="UniProtKB-KW"/>
</dbReference>
<evidence type="ECO:0000313" key="1">
    <source>
        <dbReference type="EMBL" id="EJT99809.1"/>
    </source>
</evidence>
<dbReference type="GeneID" id="63686309"/>
<dbReference type="OMA" id="DSAIMKW"/>
<proteinExistence type="predicted"/>
<dbReference type="Proteomes" id="UP000030653">
    <property type="component" value="Unassembled WGS sequence"/>
</dbReference>
<dbReference type="InterPro" id="IPR029063">
    <property type="entry name" value="SAM-dependent_MTases_sf"/>
</dbReference>
<protein>
    <submittedName>
        <fullName evidence="1">S-adenosyl-L-methionine-dependent methyltransferase</fullName>
    </submittedName>
</protein>
<organism evidence="1 2">
    <name type="scientific">Dacryopinax primogenitus (strain DJM 731)</name>
    <name type="common">Brown rot fungus</name>
    <dbReference type="NCBI Taxonomy" id="1858805"/>
    <lineage>
        <taxon>Eukaryota</taxon>
        <taxon>Fungi</taxon>
        <taxon>Dikarya</taxon>
        <taxon>Basidiomycota</taxon>
        <taxon>Agaricomycotina</taxon>
        <taxon>Dacrymycetes</taxon>
        <taxon>Dacrymycetales</taxon>
        <taxon>Dacrymycetaceae</taxon>
        <taxon>Dacryopinax</taxon>
    </lineage>
</organism>
<dbReference type="HOGENOM" id="CLU_010595_9_3_1"/>
<dbReference type="Pfam" id="PF13489">
    <property type="entry name" value="Methyltransf_23"/>
    <property type="match status" value="1"/>
</dbReference>
<reference evidence="1 2" key="1">
    <citation type="journal article" date="2012" name="Science">
        <title>The Paleozoic origin of enzymatic lignin decomposition reconstructed from 31 fungal genomes.</title>
        <authorList>
            <person name="Floudas D."/>
            <person name="Binder M."/>
            <person name="Riley R."/>
            <person name="Barry K."/>
            <person name="Blanchette R.A."/>
            <person name="Henrissat B."/>
            <person name="Martinez A.T."/>
            <person name="Otillar R."/>
            <person name="Spatafora J.W."/>
            <person name="Yadav J.S."/>
            <person name="Aerts A."/>
            <person name="Benoit I."/>
            <person name="Boyd A."/>
            <person name="Carlson A."/>
            <person name="Copeland A."/>
            <person name="Coutinho P.M."/>
            <person name="de Vries R.P."/>
            <person name="Ferreira P."/>
            <person name="Findley K."/>
            <person name="Foster B."/>
            <person name="Gaskell J."/>
            <person name="Glotzer D."/>
            <person name="Gorecki P."/>
            <person name="Heitman J."/>
            <person name="Hesse C."/>
            <person name="Hori C."/>
            <person name="Igarashi K."/>
            <person name="Jurgens J.A."/>
            <person name="Kallen N."/>
            <person name="Kersten P."/>
            <person name="Kohler A."/>
            <person name="Kuees U."/>
            <person name="Kumar T.K.A."/>
            <person name="Kuo A."/>
            <person name="LaButti K."/>
            <person name="Larrondo L.F."/>
            <person name="Lindquist E."/>
            <person name="Ling A."/>
            <person name="Lombard V."/>
            <person name="Lucas S."/>
            <person name="Lundell T."/>
            <person name="Martin R."/>
            <person name="McLaughlin D.J."/>
            <person name="Morgenstern I."/>
            <person name="Morin E."/>
            <person name="Murat C."/>
            <person name="Nagy L.G."/>
            <person name="Nolan M."/>
            <person name="Ohm R.A."/>
            <person name="Patyshakuliyeva A."/>
            <person name="Rokas A."/>
            <person name="Ruiz-Duenas F.J."/>
            <person name="Sabat G."/>
            <person name="Salamov A."/>
            <person name="Samejima M."/>
            <person name="Schmutz J."/>
            <person name="Slot J.C."/>
            <person name="St John F."/>
            <person name="Stenlid J."/>
            <person name="Sun H."/>
            <person name="Sun S."/>
            <person name="Syed K."/>
            <person name="Tsang A."/>
            <person name="Wiebenga A."/>
            <person name="Young D."/>
            <person name="Pisabarro A."/>
            <person name="Eastwood D.C."/>
            <person name="Martin F."/>
            <person name="Cullen D."/>
            <person name="Grigoriev I.V."/>
            <person name="Hibbett D.S."/>
        </authorList>
    </citation>
    <scope>NUCLEOTIDE SEQUENCE [LARGE SCALE GENOMIC DNA]</scope>
    <source>
        <strain evidence="1 2">DJM-731 SS1</strain>
    </source>
</reference>
<dbReference type="OrthoDB" id="184880at2759"/>
<accession>M5FVZ8</accession>
<dbReference type="GO" id="GO:0032259">
    <property type="term" value="P:methylation"/>
    <property type="evidence" value="ECO:0007669"/>
    <property type="project" value="UniProtKB-KW"/>
</dbReference>
<dbReference type="RefSeq" id="XP_040626707.1">
    <property type="nucleotide sequence ID" value="XM_040771247.1"/>
</dbReference>
<dbReference type="EMBL" id="JH795868">
    <property type="protein sequence ID" value="EJT99809.1"/>
    <property type="molecule type" value="Genomic_DNA"/>
</dbReference>
<gene>
    <name evidence="1" type="ORF">DACRYDRAFT_16948</name>
</gene>
<name>M5FVZ8_DACPD</name>